<accession>A0ABR4TLB2</accession>
<organism evidence="2 3">
    <name type="scientific">Thalassospira permensis NBRC 106175</name>
    <dbReference type="NCBI Taxonomy" id="1353532"/>
    <lineage>
        <taxon>Bacteria</taxon>
        <taxon>Pseudomonadati</taxon>
        <taxon>Pseudomonadota</taxon>
        <taxon>Alphaproteobacteria</taxon>
        <taxon>Rhodospirillales</taxon>
        <taxon>Thalassospiraceae</taxon>
        <taxon>Thalassospira</taxon>
    </lineage>
</organism>
<evidence type="ECO:0008006" key="4">
    <source>
        <dbReference type="Google" id="ProtNLM"/>
    </source>
</evidence>
<feature type="chain" id="PRO_5047523157" description="DUF3299 domain-containing protein" evidence="1">
    <location>
        <begin position="31"/>
        <end position="150"/>
    </location>
</feature>
<evidence type="ECO:0000313" key="2">
    <source>
        <dbReference type="EMBL" id="KEO54795.1"/>
    </source>
</evidence>
<comment type="caution">
    <text evidence="2">The sequence shown here is derived from an EMBL/GenBank/DDBJ whole genome shotgun (WGS) entry which is preliminary data.</text>
</comment>
<dbReference type="InterPro" id="IPR006311">
    <property type="entry name" value="TAT_signal"/>
</dbReference>
<keyword evidence="3" id="KW-1185">Reference proteome</keyword>
<evidence type="ECO:0000313" key="3">
    <source>
        <dbReference type="Proteomes" id="UP000027463"/>
    </source>
</evidence>
<reference evidence="2 3" key="1">
    <citation type="submission" date="2013-07" db="EMBL/GenBank/DDBJ databases">
        <title>Thalassospira permensis NBRC 106175 Genome Sequencing.</title>
        <authorList>
            <person name="Lai Q."/>
            <person name="Shao Z."/>
        </authorList>
    </citation>
    <scope>NUCLEOTIDE SEQUENCE [LARGE SCALE GENOMIC DNA]</scope>
    <source>
        <strain evidence="2 3">NBRC 106175</strain>
    </source>
</reference>
<dbReference type="Proteomes" id="UP000027463">
    <property type="component" value="Unassembled WGS sequence"/>
</dbReference>
<protein>
    <recommendedName>
        <fullName evidence="4">DUF3299 domain-containing protein</fullName>
    </recommendedName>
</protein>
<name>A0ABR4TLB2_9PROT</name>
<sequence length="150" mass="16744">MEIYMIVGRRTFIAGAAATAGMLIAPPAFARDRIKIPDIYETQNEFSVQAKTFAKDKSRIEITGFMAPPLKAEASFFVLTRRPMSVCPFCETSADWPVDIVFVRTRERVDAVAFNRMIVTSGILELGEAKDEETGFVSLVRLVDAEFEVL</sequence>
<dbReference type="EMBL" id="AUNC01000029">
    <property type="protein sequence ID" value="KEO54795.1"/>
    <property type="molecule type" value="Genomic_DNA"/>
</dbReference>
<feature type="signal peptide" evidence="1">
    <location>
        <begin position="1"/>
        <end position="30"/>
    </location>
</feature>
<evidence type="ECO:0000256" key="1">
    <source>
        <dbReference type="SAM" id="SignalP"/>
    </source>
</evidence>
<dbReference type="PROSITE" id="PS51318">
    <property type="entry name" value="TAT"/>
    <property type="match status" value="1"/>
</dbReference>
<keyword evidence="1" id="KW-0732">Signal</keyword>
<proteinExistence type="predicted"/>
<gene>
    <name evidence="2" type="ORF">SMB34_20405</name>
</gene>